<name>A0ABY4BF20_9BACT</name>
<keyword evidence="1" id="KW-0175">Coiled coil</keyword>
<feature type="region of interest" description="Disordered" evidence="2">
    <location>
        <begin position="71"/>
        <end position="94"/>
    </location>
</feature>
<feature type="compositionally biased region" description="Gly residues" evidence="2">
    <location>
        <begin position="8"/>
        <end position="36"/>
    </location>
</feature>
<feature type="compositionally biased region" description="Gly residues" evidence="2">
    <location>
        <begin position="43"/>
        <end position="58"/>
    </location>
</feature>
<protein>
    <submittedName>
        <fullName evidence="4">Tail fiber domain-containing protein</fullName>
    </submittedName>
</protein>
<keyword evidence="5" id="KW-1185">Reference proteome</keyword>
<feature type="region of interest" description="Disordered" evidence="2">
    <location>
        <begin position="1"/>
        <end position="59"/>
    </location>
</feature>
<feature type="domain" description="Peptidase S74" evidence="3">
    <location>
        <begin position="361"/>
        <end position="533"/>
    </location>
</feature>
<evidence type="ECO:0000313" key="5">
    <source>
        <dbReference type="Proteomes" id="UP000831390"/>
    </source>
</evidence>
<dbReference type="EMBL" id="CP094534">
    <property type="protein sequence ID" value="UOE36373.1"/>
    <property type="molecule type" value="Genomic_DNA"/>
</dbReference>
<evidence type="ECO:0000256" key="1">
    <source>
        <dbReference type="SAM" id="Coils"/>
    </source>
</evidence>
<accession>A0ABY4BF20</accession>
<evidence type="ECO:0000256" key="2">
    <source>
        <dbReference type="SAM" id="MobiDB-lite"/>
    </source>
</evidence>
<feature type="coiled-coil region" evidence="1">
    <location>
        <begin position="519"/>
        <end position="571"/>
    </location>
</feature>
<dbReference type="RefSeq" id="WP_243520114.1">
    <property type="nucleotide sequence ID" value="NZ_CP094534.1"/>
</dbReference>
<sequence length="579" mass="58531">MASRVLVAGGGGGGGNPGPYGPGLGTGYDGGGGGGTTALDGQALGGGGGTASAGGAGGAAPYSYSGGNGSIGQGGMGGRDQPGSPSGRGGGGGGGYYGGGGGAYEPSSGSAGGGGGSSYANPTMTTGVVHTQGYQSGNGYVTITPGPGVPAPVLNGANFQNVAGDNLGNHTATQSLSLNGNAINFGTTTQQMLNLWNANYGIGVQTNTEYFRSADSFAWYSGGSHNDGQFNAGGGTTQMVLQAGKLGIGTAAPVSELDVPNGSVHLPGDSWIRFSGNNKNYLRGTTILADDAQGGRVGIGTADPVFPLDVQSTVTPGNYPYAFYAVAGNGAVSTGSTGGNTGPVSIRATGRVLATEFKATSDRRLKTVIGLSDRAADLALLNKLRITDYTMRDRVQYGSRQFKKVIAQEVEQVFPQAVNQHTGFLPDVYANAVKAETQADSLLVLTLRAALAAKPGQRIRLIAKTGETTGTVKTARGNTLVVRGAQQLAGQEVFVFGLEHTDVRTVDYEALAMLNVSATQELARQLVELQKQNAALKADAAGSRADLKQFKAEASTQTADLAQRLQALENMLGAKASVK</sequence>
<dbReference type="Proteomes" id="UP000831390">
    <property type="component" value="Chromosome"/>
</dbReference>
<evidence type="ECO:0000313" key="4">
    <source>
        <dbReference type="EMBL" id="UOE36373.1"/>
    </source>
</evidence>
<proteinExistence type="predicted"/>
<gene>
    <name evidence="4" type="ORF">MTP16_22455</name>
</gene>
<dbReference type="InterPro" id="IPR030392">
    <property type="entry name" value="S74_ICA"/>
</dbReference>
<dbReference type="Pfam" id="PF13884">
    <property type="entry name" value="Peptidase_S74"/>
    <property type="match status" value="1"/>
</dbReference>
<organism evidence="4 5">
    <name type="scientific">Hymenobacter monticola</name>
    <dbReference type="NCBI Taxonomy" id="1705399"/>
    <lineage>
        <taxon>Bacteria</taxon>
        <taxon>Pseudomonadati</taxon>
        <taxon>Bacteroidota</taxon>
        <taxon>Cytophagia</taxon>
        <taxon>Cytophagales</taxon>
        <taxon>Hymenobacteraceae</taxon>
        <taxon>Hymenobacter</taxon>
    </lineage>
</organism>
<dbReference type="PROSITE" id="PS51688">
    <property type="entry name" value="ICA"/>
    <property type="match status" value="1"/>
</dbReference>
<reference evidence="4 5" key="1">
    <citation type="submission" date="2022-03" db="EMBL/GenBank/DDBJ databases">
        <title>Hymenobactersp. isolated from the air.</title>
        <authorList>
            <person name="Won M."/>
            <person name="Kwon S.-W."/>
        </authorList>
    </citation>
    <scope>NUCLEOTIDE SEQUENCE [LARGE SCALE GENOMIC DNA]</scope>
    <source>
        <strain evidence="4 5">KACC 22596</strain>
    </source>
</reference>
<evidence type="ECO:0000259" key="3">
    <source>
        <dbReference type="PROSITE" id="PS51688"/>
    </source>
</evidence>